<feature type="compositionally biased region" description="Acidic residues" evidence="1">
    <location>
        <begin position="446"/>
        <end position="468"/>
    </location>
</feature>
<name>A0A0C9U048_SPHS4</name>
<protein>
    <submittedName>
        <fullName evidence="2">Uncharacterized protein</fullName>
    </submittedName>
</protein>
<feature type="region of interest" description="Disordered" evidence="1">
    <location>
        <begin position="407"/>
        <end position="468"/>
    </location>
</feature>
<dbReference type="Proteomes" id="UP000054279">
    <property type="component" value="Unassembled WGS sequence"/>
</dbReference>
<evidence type="ECO:0000313" key="2">
    <source>
        <dbReference type="EMBL" id="KIJ36073.1"/>
    </source>
</evidence>
<keyword evidence="3" id="KW-1185">Reference proteome</keyword>
<gene>
    <name evidence="2" type="ORF">M422DRAFT_261620</name>
</gene>
<dbReference type="HOGENOM" id="CLU_456469_0_0_1"/>
<organism evidence="2 3">
    <name type="scientific">Sphaerobolus stellatus (strain SS14)</name>
    <dbReference type="NCBI Taxonomy" id="990650"/>
    <lineage>
        <taxon>Eukaryota</taxon>
        <taxon>Fungi</taxon>
        <taxon>Dikarya</taxon>
        <taxon>Basidiomycota</taxon>
        <taxon>Agaricomycotina</taxon>
        <taxon>Agaricomycetes</taxon>
        <taxon>Phallomycetidae</taxon>
        <taxon>Geastrales</taxon>
        <taxon>Sphaerobolaceae</taxon>
        <taxon>Sphaerobolus</taxon>
    </lineage>
</organism>
<accession>A0A0C9U048</accession>
<dbReference type="EMBL" id="KN837182">
    <property type="protein sequence ID" value="KIJ36073.1"/>
    <property type="molecule type" value="Genomic_DNA"/>
</dbReference>
<dbReference type="AlphaFoldDB" id="A0A0C9U048"/>
<feature type="compositionally biased region" description="Polar residues" evidence="1">
    <location>
        <begin position="427"/>
        <end position="441"/>
    </location>
</feature>
<reference evidence="2 3" key="1">
    <citation type="submission" date="2014-06" db="EMBL/GenBank/DDBJ databases">
        <title>Evolutionary Origins and Diversification of the Mycorrhizal Mutualists.</title>
        <authorList>
            <consortium name="DOE Joint Genome Institute"/>
            <consortium name="Mycorrhizal Genomics Consortium"/>
            <person name="Kohler A."/>
            <person name="Kuo A."/>
            <person name="Nagy L.G."/>
            <person name="Floudas D."/>
            <person name="Copeland A."/>
            <person name="Barry K.W."/>
            <person name="Cichocki N."/>
            <person name="Veneault-Fourrey C."/>
            <person name="LaButti K."/>
            <person name="Lindquist E.A."/>
            <person name="Lipzen A."/>
            <person name="Lundell T."/>
            <person name="Morin E."/>
            <person name="Murat C."/>
            <person name="Riley R."/>
            <person name="Ohm R."/>
            <person name="Sun H."/>
            <person name="Tunlid A."/>
            <person name="Henrissat B."/>
            <person name="Grigoriev I.V."/>
            <person name="Hibbett D.S."/>
            <person name="Martin F."/>
        </authorList>
    </citation>
    <scope>NUCLEOTIDE SEQUENCE [LARGE SCALE GENOMIC DNA]</scope>
    <source>
        <strain evidence="2 3">SS14</strain>
    </source>
</reference>
<evidence type="ECO:0000313" key="3">
    <source>
        <dbReference type="Proteomes" id="UP000054279"/>
    </source>
</evidence>
<evidence type="ECO:0000256" key="1">
    <source>
        <dbReference type="SAM" id="MobiDB-lite"/>
    </source>
</evidence>
<proteinExistence type="predicted"/>
<sequence>MDIRAIKLTNKDKDHLGNDPFEVLPDVIPVLDFDYMSNPENGECVIDRGISASPEPDQPMIGLWNLTKVDASFAQAGTNTPRLFNVGTLADYGAVFAEYPIDRASVIQMRYCMAYNLIFAIVRGNIQFPENSDAYAANGTFHAHINQIINLYTDAKQSSYGVRDELPASIQTVKSLLPVAKQKVAAYVNAKTVIWIPSRIYFDFWIRHIQELKFLQTRVAKQRPSNACNLTLLNMYLIKSIVTNPHEDSFTRFVLQDLNFQPSSQHFAFLPHKSHWKGLPDGPKQLSFGERFKSFFPPLEADFLTSSVWHILKGIGYLKDYHTFLSTKSEHDILCLQDGLKAAFDLLECLPDKKTDSWCWPPKKNTNIPRPRAIATHTRIEALLLADNLNISFNNAAKHIKGNHCQAQKQDRCSAKHKNKRKLPQKIQRSQGSSANENQEIQQEHLEEDSEEVNGDPIQDQDQDYGEEESDYFNIESEDSEDVYNNDVNILDSQLANIPFQDLQAGIASEDKNSLGQIIHFALADGSFEEPLPFAHDHPTFCLDPFLVCTPLRRLILQQTETLCRIVLGTLTHIEVPQSPSEVYLQAELDWRNPFRRG</sequence>
<feature type="compositionally biased region" description="Basic residues" evidence="1">
    <location>
        <begin position="415"/>
        <end position="424"/>
    </location>
</feature>